<reference evidence="1" key="1">
    <citation type="submission" date="2020-04" db="EMBL/GenBank/DDBJ databases">
        <authorList>
            <person name="Broberg M."/>
        </authorList>
    </citation>
    <scope>NUCLEOTIDE SEQUENCE</scope>
</reference>
<comment type="caution">
    <text evidence="1">The sequence shown here is derived from an EMBL/GenBank/DDBJ whole genome shotgun (WGS) entry which is preliminary data.</text>
</comment>
<keyword evidence="2" id="KW-1185">Reference proteome</keyword>
<organism evidence="1 2">
    <name type="scientific">Clonostachys rosea f. rosea IK726</name>
    <dbReference type="NCBI Taxonomy" id="1349383"/>
    <lineage>
        <taxon>Eukaryota</taxon>
        <taxon>Fungi</taxon>
        <taxon>Dikarya</taxon>
        <taxon>Ascomycota</taxon>
        <taxon>Pezizomycotina</taxon>
        <taxon>Sordariomycetes</taxon>
        <taxon>Hypocreomycetidae</taxon>
        <taxon>Hypocreales</taxon>
        <taxon>Bionectriaceae</taxon>
        <taxon>Clonostachys</taxon>
    </lineage>
</organism>
<proteinExistence type="predicted"/>
<evidence type="ECO:0000313" key="1">
    <source>
        <dbReference type="EMBL" id="CAG9946093.1"/>
    </source>
</evidence>
<sequence>MKGFRGWLSKESTTTNPDELVGDNVLVKVTASGICGTDIHHIQRDVVLGHEGVGIVEDVGPQVKYLKKGTLVAWGFVTVTPVWSEVFLHIVPNSISDEDAAPLQCGGATAFTALEGVQPTDTVAIMGVGGLGHLCIQFANKLGCRVVVLSGTGSKREEALTLGAHKFISMADHKPEDFDDEWKIHRLLIATSVPPKWEILLPTLAPKVVVYALSVFPPIWRCLICHSFSTGFP</sequence>
<feature type="non-terminal residue" evidence="1">
    <location>
        <position position="233"/>
    </location>
</feature>
<name>A0ACA9TYS5_BIOOC</name>
<dbReference type="Proteomes" id="UP000836387">
    <property type="component" value="Unassembled WGS sequence"/>
</dbReference>
<reference evidence="1" key="2">
    <citation type="submission" date="2021-10" db="EMBL/GenBank/DDBJ databases">
        <authorList>
            <person name="Piombo E."/>
        </authorList>
    </citation>
    <scope>NUCLEOTIDE SEQUENCE</scope>
</reference>
<gene>
    <name evidence="1" type="ORF">CRV2_00004972</name>
</gene>
<dbReference type="EMBL" id="CADEHS020000010">
    <property type="protein sequence ID" value="CAG9946093.1"/>
    <property type="molecule type" value="Genomic_DNA"/>
</dbReference>
<evidence type="ECO:0000313" key="2">
    <source>
        <dbReference type="Proteomes" id="UP000836387"/>
    </source>
</evidence>
<protein>
    <submittedName>
        <fullName evidence="1">Uncharacterized protein</fullName>
    </submittedName>
</protein>
<accession>A0ACA9TYS5</accession>